<evidence type="ECO:0000313" key="2">
    <source>
        <dbReference type="EMBL" id="GMA87986.1"/>
    </source>
</evidence>
<dbReference type="InterPro" id="IPR023286">
    <property type="entry name" value="ABATE_dom_sf"/>
</dbReference>
<accession>A0ABQ6JIC7</accession>
<evidence type="ECO:0000259" key="1">
    <source>
        <dbReference type="Pfam" id="PF11706"/>
    </source>
</evidence>
<organism evidence="2 3">
    <name type="scientific">Angustibacter aerolatus</name>
    <dbReference type="NCBI Taxonomy" id="1162965"/>
    <lineage>
        <taxon>Bacteria</taxon>
        <taxon>Bacillati</taxon>
        <taxon>Actinomycetota</taxon>
        <taxon>Actinomycetes</taxon>
        <taxon>Kineosporiales</taxon>
        <taxon>Kineosporiaceae</taxon>
    </lineage>
</organism>
<comment type="caution">
    <text evidence="2">The sequence shown here is derived from an EMBL/GenBank/DDBJ whole genome shotgun (WGS) entry which is preliminary data.</text>
</comment>
<dbReference type="EMBL" id="BSUZ01000001">
    <property type="protein sequence ID" value="GMA87986.1"/>
    <property type="molecule type" value="Genomic_DNA"/>
</dbReference>
<dbReference type="Pfam" id="PF11706">
    <property type="entry name" value="zf-CGNR"/>
    <property type="match status" value="1"/>
</dbReference>
<name>A0ABQ6JIC7_9ACTN</name>
<dbReference type="SUPFAM" id="SSF160904">
    <property type="entry name" value="Jann2411-like"/>
    <property type="match status" value="1"/>
</dbReference>
<dbReference type="Proteomes" id="UP001157017">
    <property type="component" value="Unassembled WGS sequence"/>
</dbReference>
<evidence type="ECO:0000313" key="3">
    <source>
        <dbReference type="Proteomes" id="UP001157017"/>
    </source>
</evidence>
<reference evidence="3" key="1">
    <citation type="journal article" date="2019" name="Int. J. Syst. Evol. Microbiol.">
        <title>The Global Catalogue of Microorganisms (GCM) 10K type strain sequencing project: providing services to taxonomists for standard genome sequencing and annotation.</title>
        <authorList>
            <consortium name="The Broad Institute Genomics Platform"/>
            <consortium name="The Broad Institute Genome Sequencing Center for Infectious Disease"/>
            <person name="Wu L."/>
            <person name="Ma J."/>
        </authorList>
    </citation>
    <scope>NUCLEOTIDE SEQUENCE [LARGE SCALE GENOMIC DNA]</scope>
    <source>
        <strain evidence="3">NBRC 108730</strain>
    </source>
</reference>
<gene>
    <name evidence="2" type="ORF">GCM10025868_32360</name>
</gene>
<dbReference type="InterPro" id="IPR021005">
    <property type="entry name" value="Znf_CGNR"/>
</dbReference>
<proteinExistence type="predicted"/>
<sequence length="45" mass="4848">MCANPECGAAFYDGSPNASRRWHDVRTCGNVANLRASRARRAAPA</sequence>
<dbReference type="Gene3D" id="1.10.3300.10">
    <property type="entry name" value="Jann2411-like domain"/>
    <property type="match status" value="1"/>
</dbReference>
<feature type="domain" description="Zinc finger CGNR" evidence="1">
    <location>
        <begin position="2"/>
        <end position="41"/>
    </location>
</feature>
<protein>
    <recommendedName>
        <fullName evidence="1">Zinc finger CGNR domain-containing protein</fullName>
    </recommendedName>
</protein>
<keyword evidence="3" id="KW-1185">Reference proteome</keyword>